<accession>A0A1G8ETG0</accession>
<dbReference type="RefSeq" id="WP_091937512.1">
    <property type="nucleotide sequence ID" value="NZ_FNCY01000008.1"/>
</dbReference>
<dbReference type="InterPro" id="IPR011611">
    <property type="entry name" value="PfkB_dom"/>
</dbReference>
<sequence length="312" mass="32331">MSSSFRVVCVGVVTVDALALVERYPAADERVVGEEVIVSGGGPAANAAVVLARQGVPVSFIGRVGADATGEQAIRLLENEGVDVSGVLRDKDVPTQASCVVVSKTTQARAISTLAVPPLPAFEAFGSRAMELVRNAEWVHTDHLGFSPVAAFLKRSERPARPRLAVDAGNPVPGLDLSLLDLYVPTTESMVREFGLEHTLAGIAAAADKALAAGASAVVATNGRHGSTAWWSDRFALGQAPGRVDVPAMDGVTIRSTLGAGDVFHGALISALCRGCDWAAALAQANATAALSCRGLDGRSAVPTLDELRRYL</sequence>
<dbReference type="PANTHER" id="PTHR42774">
    <property type="entry name" value="PHOSPHOTRANSFERASE SYSTEM TRANSPORT PROTEIN"/>
    <property type="match status" value="1"/>
</dbReference>
<keyword evidence="3 4" id="KW-0418">Kinase</keyword>
<evidence type="ECO:0000313" key="7">
    <source>
        <dbReference type="Proteomes" id="UP000198607"/>
    </source>
</evidence>
<reference evidence="6 7" key="1">
    <citation type="submission" date="2016-10" db="EMBL/GenBank/DDBJ databases">
        <authorList>
            <person name="de Groot N.N."/>
        </authorList>
    </citation>
    <scope>NUCLEOTIDE SEQUENCE [LARGE SCALE GENOMIC DNA]</scope>
    <source>
        <strain evidence="6 7">DSM 5885</strain>
    </source>
</reference>
<feature type="domain" description="Carbohydrate kinase PfkB" evidence="5">
    <location>
        <begin position="6"/>
        <end position="111"/>
    </location>
</feature>
<dbReference type="Proteomes" id="UP000198607">
    <property type="component" value="Unassembled WGS sequence"/>
</dbReference>
<evidence type="ECO:0000256" key="2">
    <source>
        <dbReference type="ARBA" id="ARBA00022679"/>
    </source>
</evidence>
<evidence type="ECO:0000256" key="3">
    <source>
        <dbReference type="ARBA" id="ARBA00022777"/>
    </source>
</evidence>
<protein>
    <submittedName>
        <fullName evidence="6">Sulfofructose kinase</fullName>
    </submittedName>
</protein>
<evidence type="ECO:0000256" key="4">
    <source>
        <dbReference type="RuleBase" id="RU003704"/>
    </source>
</evidence>
<feature type="domain" description="Carbohydrate kinase PfkB" evidence="5">
    <location>
        <begin position="179"/>
        <end position="304"/>
    </location>
</feature>
<dbReference type="PRINTS" id="PR00990">
    <property type="entry name" value="RIBOKINASE"/>
</dbReference>
<dbReference type="PANTHER" id="PTHR42774:SF3">
    <property type="entry name" value="KETOHEXOKINASE"/>
    <property type="match status" value="1"/>
</dbReference>
<name>A0A1G8ETG0_9RHOO</name>
<comment type="similarity">
    <text evidence="1 4">Belongs to the carbohydrate kinase PfkB family.</text>
</comment>
<dbReference type="InterPro" id="IPR029056">
    <property type="entry name" value="Ribokinase-like"/>
</dbReference>
<dbReference type="Pfam" id="PF00294">
    <property type="entry name" value="PfkB"/>
    <property type="match status" value="2"/>
</dbReference>
<dbReference type="SUPFAM" id="SSF53613">
    <property type="entry name" value="Ribokinase-like"/>
    <property type="match status" value="1"/>
</dbReference>
<organism evidence="6 7">
    <name type="scientific">Propionivibrio dicarboxylicus</name>
    <dbReference type="NCBI Taxonomy" id="83767"/>
    <lineage>
        <taxon>Bacteria</taxon>
        <taxon>Pseudomonadati</taxon>
        <taxon>Pseudomonadota</taxon>
        <taxon>Betaproteobacteria</taxon>
        <taxon>Rhodocyclales</taxon>
        <taxon>Rhodocyclaceae</taxon>
        <taxon>Propionivibrio</taxon>
    </lineage>
</organism>
<dbReference type="EMBL" id="FNCY01000008">
    <property type="protein sequence ID" value="SDH73188.1"/>
    <property type="molecule type" value="Genomic_DNA"/>
</dbReference>
<dbReference type="AlphaFoldDB" id="A0A1G8ETG0"/>
<dbReference type="InterPro" id="IPR052562">
    <property type="entry name" value="Ketohexokinase-related"/>
</dbReference>
<gene>
    <name evidence="6" type="ORF">SAMN05660652_02186</name>
</gene>
<evidence type="ECO:0000256" key="1">
    <source>
        <dbReference type="ARBA" id="ARBA00010688"/>
    </source>
</evidence>
<dbReference type="GO" id="GO:0016301">
    <property type="term" value="F:kinase activity"/>
    <property type="evidence" value="ECO:0007669"/>
    <property type="project" value="UniProtKB-KW"/>
</dbReference>
<evidence type="ECO:0000259" key="5">
    <source>
        <dbReference type="Pfam" id="PF00294"/>
    </source>
</evidence>
<dbReference type="PROSITE" id="PS00584">
    <property type="entry name" value="PFKB_KINASES_2"/>
    <property type="match status" value="1"/>
</dbReference>
<dbReference type="STRING" id="83767.SAMN05660652_02186"/>
<evidence type="ECO:0000313" key="6">
    <source>
        <dbReference type="EMBL" id="SDH73188.1"/>
    </source>
</evidence>
<proteinExistence type="inferred from homology"/>
<keyword evidence="7" id="KW-1185">Reference proteome</keyword>
<dbReference type="Gene3D" id="3.40.1190.20">
    <property type="match status" value="1"/>
</dbReference>
<keyword evidence="2 4" id="KW-0808">Transferase</keyword>
<dbReference type="OrthoDB" id="9795789at2"/>
<dbReference type="InterPro" id="IPR002139">
    <property type="entry name" value="Ribo/fructo_kinase"/>
</dbReference>
<dbReference type="InterPro" id="IPR002173">
    <property type="entry name" value="Carboh/pur_kinase_PfkB_CS"/>
</dbReference>